<dbReference type="AlphaFoldDB" id="A0A087FW73"/>
<gene>
    <name evidence="2" type="ORF">AALP_AAs72305U000100</name>
</gene>
<proteinExistence type="predicted"/>
<organism evidence="2 3">
    <name type="scientific">Arabis alpina</name>
    <name type="common">Alpine rock-cress</name>
    <dbReference type="NCBI Taxonomy" id="50452"/>
    <lineage>
        <taxon>Eukaryota</taxon>
        <taxon>Viridiplantae</taxon>
        <taxon>Streptophyta</taxon>
        <taxon>Embryophyta</taxon>
        <taxon>Tracheophyta</taxon>
        <taxon>Spermatophyta</taxon>
        <taxon>Magnoliopsida</taxon>
        <taxon>eudicotyledons</taxon>
        <taxon>Gunneridae</taxon>
        <taxon>Pentapetalae</taxon>
        <taxon>rosids</taxon>
        <taxon>malvids</taxon>
        <taxon>Brassicales</taxon>
        <taxon>Brassicaceae</taxon>
        <taxon>Arabideae</taxon>
        <taxon>Arabis</taxon>
    </lineage>
</organism>
<evidence type="ECO:0000256" key="1">
    <source>
        <dbReference type="SAM" id="MobiDB-lite"/>
    </source>
</evidence>
<evidence type="ECO:0000313" key="3">
    <source>
        <dbReference type="Proteomes" id="UP000029120"/>
    </source>
</evidence>
<feature type="compositionally biased region" description="Basic and acidic residues" evidence="1">
    <location>
        <begin position="57"/>
        <end position="70"/>
    </location>
</feature>
<keyword evidence="3" id="KW-1185">Reference proteome</keyword>
<reference evidence="3" key="1">
    <citation type="journal article" date="2015" name="Nat. Plants">
        <title>Genome expansion of Arabis alpina linked with retrotransposition and reduced symmetric DNA methylation.</title>
        <authorList>
            <person name="Willing E.M."/>
            <person name="Rawat V."/>
            <person name="Mandakova T."/>
            <person name="Maumus F."/>
            <person name="James G.V."/>
            <person name="Nordstroem K.J."/>
            <person name="Becker C."/>
            <person name="Warthmann N."/>
            <person name="Chica C."/>
            <person name="Szarzynska B."/>
            <person name="Zytnicki M."/>
            <person name="Albani M.C."/>
            <person name="Kiefer C."/>
            <person name="Bergonzi S."/>
            <person name="Castaings L."/>
            <person name="Mateos J.L."/>
            <person name="Berns M.C."/>
            <person name="Bujdoso N."/>
            <person name="Piofczyk T."/>
            <person name="de Lorenzo L."/>
            <person name="Barrero-Sicilia C."/>
            <person name="Mateos I."/>
            <person name="Piednoel M."/>
            <person name="Hagmann J."/>
            <person name="Chen-Min-Tao R."/>
            <person name="Iglesias-Fernandez R."/>
            <person name="Schuster S.C."/>
            <person name="Alonso-Blanco C."/>
            <person name="Roudier F."/>
            <person name="Carbonero P."/>
            <person name="Paz-Ares J."/>
            <person name="Davis S.J."/>
            <person name="Pecinka A."/>
            <person name="Quesneville H."/>
            <person name="Colot V."/>
            <person name="Lysak M.A."/>
            <person name="Weigel D."/>
            <person name="Coupland G."/>
            <person name="Schneeberger K."/>
        </authorList>
    </citation>
    <scope>NUCLEOTIDE SEQUENCE [LARGE SCALE GENOMIC DNA]</scope>
    <source>
        <strain evidence="3">cv. Pajares</strain>
    </source>
</reference>
<dbReference type="Gramene" id="KFK21875">
    <property type="protein sequence ID" value="KFK21875"/>
    <property type="gene ID" value="AALP_AAs72305U000100"/>
</dbReference>
<accession>A0A087FW73</accession>
<evidence type="ECO:0000313" key="2">
    <source>
        <dbReference type="EMBL" id="KFK21875.1"/>
    </source>
</evidence>
<sequence>MNRFDFPDFHKSQSHLLQLLLSHKPLQLLRDLIQAKESGFSRSSPPVESPICSAPQMDRDSSENLRHDSLSDSSMEEPSSLRWSQILYALGVSSVPS</sequence>
<feature type="region of interest" description="Disordered" evidence="1">
    <location>
        <begin position="38"/>
        <end position="79"/>
    </location>
</feature>
<name>A0A087FW73_ARAAL</name>
<dbReference type="Proteomes" id="UP000029120">
    <property type="component" value="Unassembled WGS sequence"/>
</dbReference>
<dbReference type="EMBL" id="KL994895">
    <property type="protein sequence ID" value="KFK21875.1"/>
    <property type="molecule type" value="Genomic_DNA"/>
</dbReference>
<protein>
    <submittedName>
        <fullName evidence="2">Uncharacterized protein</fullName>
    </submittedName>
</protein>